<organism evidence="3 4">
    <name type="scientific">Streptomyces rubradiris</name>
    <name type="common">Streptomyces achromogenes subsp. rubradiris</name>
    <dbReference type="NCBI Taxonomy" id="285531"/>
    <lineage>
        <taxon>Bacteria</taxon>
        <taxon>Bacillati</taxon>
        <taxon>Actinomycetota</taxon>
        <taxon>Actinomycetes</taxon>
        <taxon>Kitasatosporales</taxon>
        <taxon>Streptomycetaceae</taxon>
        <taxon>Streptomyces</taxon>
    </lineage>
</organism>
<feature type="domain" description="Glucose-1-phosphate adenylyltransferase/Bifunctional protein GlmU-like C-terminal hexapeptide" evidence="2">
    <location>
        <begin position="89"/>
        <end position="146"/>
    </location>
</feature>
<gene>
    <name evidence="3" type="ORF">Srubr_80260</name>
</gene>
<dbReference type="InterPro" id="IPR056818">
    <property type="entry name" value="GlmU/GlgC-like_hexapep"/>
</dbReference>
<dbReference type="PANTHER" id="PTHR42883">
    <property type="entry name" value="GLUCOSE-1-PHOSPHATE THYMIDYLTRANSFERASE"/>
    <property type="match status" value="1"/>
</dbReference>
<proteinExistence type="predicted"/>
<comment type="caution">
    <text evidence="3">The sequence shown here is derived from an EMBL/GenBank/DDBJ whole genome shotgun (WGS) entry which is preliminary data.</text>
</comment>
<accession>A0ABQ3RQP9</accession>
<feature type="domain" description="Nucleotidyl transferase" evidence="1">
    <location>
        <begin position="4"/>
        <end position="75"/>
    </location>
</feature>
<dbReference type="Proteomes" id="UP000646738">
    <property type="component" value="Unassembled WGS sequence"/>
</dbReference>
<dbReference type="InterPro" id="IPR029044">
    <property type="entry name" value="Nucleotide-diphossugar_trans"/>
</dbReference>
<evidence type="ECO:0000259" key="2">
    <source>
        <dbReference type="Pfam" id="PF24894"/>
    </source>
</evidence>
<evidence type="ECO:0000259" key="1">
    <source>
        <dbReference type="Pfam" id="PF00483"/>
    </source>
</evidence>
<evidence type="ECO:0000313" key="3">
    <source>
        <dbReference type="EMBL" id="GHI58180.1"/>
    </source>
</evidence>
<protein>
    <recommendedName>
        <fullName evidence="5">Glucose-1-phosphate thymidylyltransferase</fullName>
    </recommendedName>
</protein>
<dbReference type="Pfam" id="PF00483">
    <property type="entry name" value="NTP_transferase"/>
    <property type="match status" value="1"/>
</dbReference>
<evidence type="ECO:0008006" key="5">
    <source>
        <dbReference type="Google" id="ProtNLM"/>
    </source>
</evidence>
<evidence type="ECO:0000313" key="4">
    <source>
        <dbReference type="Proteomes" id="UP000646738"/>
    </source>
</evidence>
<dbReference type="EMBL" id="BNEA01000018">
    <property type="protein sequence ID" value="GHI58180.1"/>
    <property type="molecule type" value="Genomic_DNA"/>
</dbReference>
<dbReference type="RefSeq" id="WP_230426680.1">
    <property type="nucleotide sequence ID" value="NZ_BNEA01000018.1"/>
</dbReference>
<name>A0ABQ3RQP9_STRRR</name>
<dbReference type="SUPFAM" id="SSF53448">
    <property type="entry name" value="Nucleotide-diphospho-sugar transferases"/>
    <property type="match status" value="1"/>
</dbReference>
<keyword evidence="4" id="KW-1185">Reference proteome</keyword>
<dbReference type="PANTHER" id="PTHR42883:SF2">
    <property type="entry name" value="THYMIDYLYLTRANSFERASE"/>
    <property type="match status" value="1"/>
</dbReference>
<sequence length="185" mass="19064">MPPSDLAIMGVYFFTTEICAAVDRISPSPRGELEITDAIQYLIDAGGTVSAQPFTGLWKDTGTVEGLLACNRLLLDGLPPNIAGVVDAASVVHGDVTVERGARVTRSVLRGPLVLGAGSVVEDSVLGPYVALGPQCRVRKAVVRDSILLGGSVVRGGPPVTGEISNGRLRVTAPATSSAEDRSAS</sequence>
<dbReference type="Gene3D" id="2.160.10.10">
    <property type="entry name" value="Hexapeptide repeat proteins"/>
    <property type="match status" value="1"/>
</dbReference>
<reference evidence="4" key="1">
    <citation type="submission" date="2023-07" db="EMBL/GenBank/DDBJ databases">
        <title>Whole genome shotgun sequence of Streptomyces achromogenes subsp. rubradiris NBRC 14000.</title>
        <authorList>
            <person name="Komaki H."/>
            <person name="Tamura T."/>
        </authorList>
    </citation>
    <scope>NUCLEOTIDE SEQUENCE [LARGE SCALE GENOMIC DNA]</scope>
    <source>
        <strain evidence="4">NBRC 14000</strain>
    </source>
</reference>
<dbReference type="Gene3D" id="3.90.550.10">
    <property type="entry name" value="Spore Coat Polysaccharide Biosynthesis Protein SpsA, Chain A"/>
    <property type="match status" value="1"/>
</dbReference>
<dbReference type="Pfam" id="PF24894">
    <property type="entry name" value="Hexapep_GlmU"/>
    <property type="match status" value="1"/>
</dbReference>
<dbReference type="InterPro" id="IPR005835">
    <property type="entry name" value="NTP_transferase_dom"/>
</dbReference>